<dbReference type="EMBL" id="LR743594">
    <property type="protein sequence ID" value="CAA2623077.1"/>
    <property type="molecule type" value="Genomic_DNA"/>
</dbReference>
<name>A0A7I8IZQ4_SPIIN</name>
<feature type="region of interest" description="Disordered" evidence="1">
    <location>
        <begin position="1"/>
        <end position="40"/>
    </location>
</feature>
<evidence type="ECO:0000313" key="3">
    <source>
        <dbReference type="Proteomes" id="UP001189122"/>
    </source>
</evidence>
<feature type="compositionally biased region" description="Basic residues" evidence="1">
    <location>
        <begin position="11"/>
        <end position="31"/>
    </location>
</feature>
<feature type="compositionally biased region" description="Basic and acidic residues" evidence="1">
    <location>
        <begin position="1"/>
        <end position="10"/>
    </location>
</feature>
<dbReference type="Proteomes" id="UP001189122">
    <property type="component" value="Unassembled WGS sequence"/>
</dbReference>
<gene>
    <name evidence="2" type="ORF">SI7747_07009026</name>
</gene>
<evidence type="ECO:0000313" key="2">
    <source>
        <dbReference type="EMBL" id="CAA2623077.1"/>
    </source>
</evidence>
<protein>
    <submittedName>
        <fullName evidence="2">Uncharacterized protein</fullName>
    </submittedName>
</protein>
<sequence length="40" mass="4786">MRNRRREETQKKKRVVKVPRGGRRRCTHQASRKGFLGFSS</sequence>
<organism evidence="2">
    <name type="scientific">Spirodela intermedia</name>
    <name type="common">Intermediate duckweed</name>
    <dbReference type="NCBI Taxonomy" id="51605"/>
    <lineage>
        <taxon>Eukaryota</taxon>
        <taxon>Viridiplantae</taxon>
        <taxon>Streptophyta</taxon>
        <taxon>Embryophyta</taxon>
        <taxon>Tracheophyta</taxon>
        <taxon>Spermatophyta</taxon>
        <taxon>Magnoliopsida</taxon>
        <taxon>Liliopsida</taxon>
        <taxon>Araceae</taxon>
        <taxon>Lemnoideae</taxon>
        <taxon>Spirodela</taxon>
    </lineage>
</organism>
<accession>A0A7I8IZQ4</accession>
<dbReference type="EMBL" id="CACRZD030000007">
    <property type="protein sequence ID" value="CAA6662641.1"/>
    <property type="molecule type" value="Genomic_DNA"/>
</dbReference>
<dbReference type="AlphaFoldDB" id="A0A7I8IZQ4"/>
<reference evidence="2 3" key="1">
    <citation type="submission" date="2019-12" db="EMBL/GenBank/DDBJ databases">
        <authorList>
            <person name="Scholz U."/>
            <person name="Mascher M."/>
            <person name="Fiebig A."/>
        </authorList>
    </citation>
    <scope>NUCLEOTIDE SEQUENCE</scope>
</reference>
<evidence type="ECO:0000256" key="1">
    <source>
        <dbReference type="SAM" id="MobiDB-lite"/>
    </source>
</evidence>
<proteinExistence type="predicted"/>
<keyword evidence="3" id="KW-1185">Reference proteome</keyword>